<dbReference type="EMBL" id="BPLR01006953">
    <property type="protein sequence ID" value="GIY13495.1"/>
    <property type="molecule type" value="Genomic_DNA"/>
</dbReference>
<feature type="region of interest" description="Disordered" evidence="1">
    <location>
        <begin position="75"/>
        <end position="104"/>
    </location>
</feature>
<dbReference type="AlphaFoldDB" id="A0AAV4QW67"/>
<name>A0AAV4QW67_CAEEX</name>
<feature type="compositionally biased region" description="Basic residues" evidence="1">
    <location>
        <begin position="89"/>
        <end position="104"/>
    </location>
</feature>
<organism evidence="2 3">
    <name type="scientific">Caerostris extrusa</name>
    <name type="common">Bark spider</name>
    <name type="synonym">Caerostris bankana</name>
    <dbReference type="NCBI Taxonomy" id="172846"/>
    <lineage>
        <taxon>Eukaryota</taxon>
        <taxon>Metazoa</taxon>
        <taxon>Ecdysozoa</taxon>
        <taxon>Arthropoda</taxon>
        <taxon>Chelicerata</taxon>
        <taxon>Arachnida</taxon>
        <taxon>Araneae</taxon>
        <taxon>Araneomorphae</taxon>
        <taxon>Entelegynae</taxon>
        <taxon>Araneoidea</taxon>
        <taxon>Araneidae</taxon>
        <taxon>Caerostris</taxon>
    </lineage>
</organism>
<proteinExistence type="predicted"/>
<comment type="caution">
    <text evidence="2">The sequence shown here is derived from an EMBL/GenBank/DDBJ whole genome shotgun (WGS) entry which is preliminary data.</text>
</comment>
<sequence>MEKPENFHEKLAEEENMETLYKDRPLSPVNQKHYSVTNQSKALLCHQSIKNITLSPVNHPVLYSPTKEENAVKLPKRNGTKKKIEKERKKLPRPRKKIWNHCSS</sequence>
<protein>
    <submittedName>
        <fullName evidence="2">Uncharacterized protein</fullName>
    </submittedName>
</protein>
<gene>
    <name evidence="2" type="ORF">CEXT_803291</name>
</gene>
<evidence type="ECO:0000256" key="1">
    <source>
        <dbReference type="SAM" id="MobiDB-lite"/>
    </source>
</evidence>
<dbReference type="Proteomes" id="UP001054945">
    <property type="component" value="Unassembled WGS sequence"/>
</dbReference>
<reference evidence="2 3" key="1">
    <citation type="submission" date="2021-06" db="EMBL/GenBank/DDBJ databases">
        <title>Caerostris extrusa draft genome.</title>
        <authorList>
            <person name="Kono N."/>
            <person name="Arakawa K."/>
        </authorList>
    </citation>
    <scope>NUCLEOTIDE SEQUENCE [LARGE SCALE GENOMIC DNA]</scope>
</reference>
<accession>A0AAV4QW67</accession>
<evidence type="ECO:0000313" key="3">
    <source>
        <dbReference type="Proteomes" id="UP001054945"/>
    </source>
</evidence>
<evidence type="ECO:0000313" key="2">
    <source>
        <dbReference type="EMBL" id="GIY13495.1"/>
    </source>
</evidence>
<keyword evidence="3" id="KW-1185">Reference proteome</keyword>